<evidence type="ECO:0000256" key="10">
    <source>
        <dbReference type="ARBA" id="ARBA00022614"/>
    </source>
</evidence>
<keyword evidence="15" id="KW-0779">Telomere</keyword>
<dbReference type="PANTHER" id="PTHR24370">
    <property type="entry name" value="OPTICIN"/>
    <property type="match status" value="1"/>
</dbReference>
<gene>
    <name evidence="24" type="primary">lrwd1</name>
</gene>
<evidence type="ECO:0000256" key="13">
    <source>
        <dbReference type="ARBA" id="ARBA00022838"/>
    </source>
</evidence>
<evidence type="ECO:0000256" key="6">
    <source>
        <dbReference type="ARBA" id="ARBA00015536"/>
    </source>
</evidence>
<evidence type="ECO:0000256" key="8">
    <source>
        <dbReference type="ARBA" id="ARBA00022490"/>
    </source>
</evidence>
<keyword evidence="17" id="KW-0539">Nucleus</keyword>
<dbReference type="InterPro" id="IPR056363">
    <property type="entry name" value="LRR_LRWD1_dom"/>
</dbReference>
<dbReference type="SUPFAM" id="SSF50978">
    <property type="entry name" value="WD40 repeat-like"/>
    <property type="match status" value="1"/>
</dbReference>
<dbReference type="AlphaFoldDB" id="A0A4W3J804"/>
<dbReference type="STRING" id="7868.ENSCMIP00000028615"/>
<evidence type="ECO:0000256" key="21">
    <source>
        <dbReference type="SAM" id="MobiDB-lite"/>
    </source>
</evidence>
<dbReference type="GO" id="GO:0005813">
    <property type="term" value="C:centrosome"/>
    <property type="evidence" value="ECO:0007669"/>
    <property type="project" value="UniProtKB-SubCell"/>
</dbReference>
<dbReference type="InParanoid" id="A0A4W3J804"/>
<dbReference type="PROSITE" id="PS51450">
    <property type="entry name" value="LRR"/>
    <property type="match status" value="2"/>
</dbReference>
<dbReference type="GO" id="GO:0000781">
    <property type="term" value="C:chromosome, telomeric region"/>
    <property type="evidence" value="ECO:0007669"/>
    <property type="project" value="UniProtKB-SubCell"/>
</dbReference>
<comment type="similarity">
    <text evidence="5">Belongs to the LRWD1 family.</text>
</comment>
<protein>
    <recommendedName>
        <fullName evidence="6">Leucine-rich repeat and WD repeat-containing protein 1</fullName>
    </recommendedName>
    <alternativeName>
        <fullName evidence="19">Origin recognition complex-associated protein</fullName>
    </alternativeName>
</protein>
<evidence type="ECO:0000256" key="9">
    <source>
        <dbReference type="ARBA" id="ARBA00022574"/>
    </source>
</evidence>
<reference evidence="24" key="4">
    <citation type="submission" date="2025-08" db="UniProtKB">
        <authorList>
            <consortium name="Ensembl"/>
        </authorList>
    </citation>
    <scope>IDENTIFICATION</scope>
</reference>
<dbReference type="GO" id="GO:0000776">
    <property type="term" value="C:kinetochore"/>
    <property type="evidence" value="ECO:0007669"/>
    <property type="project" value="UniProtKB-KW"/>
</dbReference>
<dbReference type="InterPro" id="IPR001611">
    <property type="entry name" value="Leu-rich_rpt"/>
</dbReference>
<dbReference type="PROSITE" id="PS00678">
    <property type="entry name" value="WD_REPEATS_1"/>
    <property type="match status" value="1"/>
</dbReference>
<dbReference type="InterPro" id="IPR056160">
    <property type="entry name" value="WD_LRWD1"/>
</dbReference>
<dbReference type="PANTHER" id="PTHR24370:SF10">
    <property type="entry name" value="LEUCINE-RICH REPEAT AND WD REPEAT-CONTAINING PROTEIN 1"/>
    <property type="match status" value="1"/>
</dbReference>
<proteinExistence type="inferred from homology"/>
<keyword evidence="25" id="KW-1185">Reference proteome</keyword>
<dbReference type="GO" id="GO:0003682">
    <property type="term" value="F:chromatin binding"/>
    <property type="evidence" value="ECO:0007669"/>
    <property type="project" value="TreeGrafter"/>
</dbReference>
<reference evidence="25" key="2">
    <citation type="journal article" date="2007" name="PLoS Biol.">
        <title>Survey sequencing and comparative analysis of the elephant shark (Callorhinchus milii) genome.</title>
        <authorList>
            <person name="Venkatesh B."/>
            <person name="Kirkness E.F."/>
            <person name="Loh Y.H."/>
            <person name="Halpern A.L."/>
            <person name="Lee A.P."/>
            <person name="Johnson J."/>
            <person name="Dandona N."/>
            <person name="Viswanathan L.D."/>
            <person name="Tay A."/>
            <person name="Venter J.C."/>
            <person name="Strausberg R.L."/>
            <person name="Brenner S."/>
        </authorList>
    </citation>
    <scope>NUCLEOTIDE SEQUENCE [LARGE SCALE GENOMIC DNA]</scope>
</reference>
<dbReference type="Gene3D" id="3.80.10.10">
    <property type="entry name" value="Ribonuclease Inhibitor"/>
    <property type="match status" value="1"/>
</dbReference>
<dbReference type="Proteomes" id="UP000314986">
    <property type="component" value="Unassembled WGS sequence"/>
</dbReference>
<evidence type="ECO:0000256" key="20">
    <source>
        <dbReference type="PROSITE-ProRule" id="PRU00221"/>
    </source>
</evidence>
<keyword evidence="14" id="KW-0156">Chromatin regulator</keyword>
<keyword evidence="10" id="KW-0433">Leucine-rich repeat</keyword>
<evidence type="ECO:0000259" key="23">
    <source>
        <dbReference type="Pfam" id="PF23215"/>
    </source>
</evidence>
<dbReference type="GO" id="GO:0005664">
    <property type="term" value="C:nuclear origin of replication recognition complex"/>
    <property type="evidence" value="ECO:0007669"/>
    <property type="project" value="TreeGrafter"/>
</dbReference>
<dbReference type="GO" id="GO:0006325">
    <property type="term" value="P:chromatin organization"/>
    <property type="evidence" value="ECO:0007669"/>
    <property type="project" value="UniProtKB-KW"/>
</dbReference>
<keyword evidence="9 20" id="KW-0853">WD repeat</keyword>
<evidence type="ECO:0000313" key="24">
    <source>
        <dbReference type="Ensembl" id="ENSCMIP00000028615.1"/>
    </source>
</evidence>
<feature type="domain" description="Leucine-rich repeat and WD repeat-containing protein 1 LRR" evidence="22">
    <location>
        <begin position="12"/>
        <end position="204"/>
    </location>
</feature>
<evidence type="ECO:0000256" key="11">
    <source>
        <dbReference type="ARBA" id="ARBA00022705"/>
    </source>
</evidence>
<evidence type="ECO:0000256" key="5">
    <source>
        <dbReference type="ARBA" id="ARBA00007545"/>
    </source>
</evidence>
<dbReference type="GO" id="GO:0071169">
    <property type="term" value="P:establishment of protein localization to chromatin"/>
    <property type="evidence" value="ECO:0007669"/>
    <property type="project" value="TreeGrafter"/>
</dbReference>
<evidence type="ECO:0000256" key="4">
    <source>
        <dbReference type="ARBA" id="ARBA00004629"/>
    </source>
</evidence>
<dbReference type="Ensembl" id="ENSCMIT00000029070.1">
    <property type="protein sequence ID" value="ENSCMIP00000028615.1"/>
    <property type="gene ID" value="ENSCMIG00000012417.1"/>
</dbReference>
<dbReference type="Pfam" id="PF23211">
    <property type="entry name" value="LRR_LRWD1"/>
    <property type="match status" value="1"/>
</dbReference>
<dbReference type="InterPro" id="IPR019775">
    <property type="entry name" value="WD40_repeat_CS"/>
</dbReference>
<accession>A0A4W3J804</accession>
<keyword evidence="16" id="KW-0206">Cytoskeleton</keyword>
<evidence type="ECO:0000256" key="15">
    <source>
        <dbReference type="ARBA" id="ARBA00022895"/>
    </source>
</evidence>
<dbReference type="InterPro" id="IPR001680">
    <property type="entry name" value="WD40_rpt"/>
</dbReference>
<name>A0A4W3J804_CALMI</name>
<keyword evidence="11" id="KW-0235">DNA replication</keyword>
<keyword evidence="8" id="KW-0963">Cytoplasm</keyword>
<evidence type="ECO:0000256" key="18">
    <source>
        <dbReference type="ARBA" id="ARBA00023328"/>
    </source>
</evidence>
<dbReference type="InterPro" id="IPR015943">
    <property type="entry name" value="WD40/YVTN_repeat-like_dom_sf"/>
</dbReference>
<feature type="compositionally biased region" description="Polar residues" evidence="21">
    <location>
        <begin position="252"/>
        <end position="272"/>
    </location>
</feature>
<dbReference type="FunFam" id="2.130.10.10:FF:000488">
    <property type="entry name" value="Leucine-rich repeat and WD repeat-containing protein 1"/>
    <property type="match status" value="1"/>
</dbReference>
<dbReference type="Pfam" id="PF23215">
    <property type="entry name" value="WD_LRWD1"/>
    <property type="match status" value="1"/>
</dbReference>
<keyword evidence="18" id="KW-0137">Centromere</keyword>
<dbReference type="OMA" id="TCPGQAY"/>
<evidence type="ECO:0000256" key="2">
    <source>
        <dbReference type="ARBA" id="ARBA00004300"/>
    </source>
</evidence>
<dbReference type="PROSITE" id="PS50294">
    <property type="entry name" value="WD_REPEATS_REGION"/>
    <property type="match status" value="1"/>
</dbReference>
<feature type="repeat" description="WD" evidence="20">
    <location>
        <begin position="425"/>
        <end position="459"/>
    </location>
</feature>
<sequence length="688" mass="78317">HPKKMTTRVTRELLLAKGTPKCAHLRHVKKIDLSNLQLSTSDLDPRLLSQMTRLKELNVSGNLLSEIPPNLGLVELRVLNCANNQLEDIMSLSQFPHLEDLIYEDNLYLTVSSGSRVIMMYMLSNLQRINGKDITSSANHLRFVNSRELMARVTSFWEKNYKDQFSDPPSPEEIREVGKAFVKSAVAKVNYGPNSLREFTKWRVGSFVSLSNYWADDLVSLHANVNFEKYQNDSKDTPRKSMRIQHQREGQMLSTPQSSKSRSGVAKQNETRTSLRKRNHSVTPGTLAEEKRTPRKKSKCKTPIALEPLHFLQSHSKNNNPDDFSTQLWACAFEPESNSTQILGLQSSRTVATCGGDSVCVIDCETGKVQHKYKSMGEEFFSLAWTTLTVVDKGHRRKLNILAVGGRKGVVKLIHTRVNYCYGQIKAHKKPISTLCFNPKRETFLFTGSYDESIILWDIGVPDCDYNFKVSQLLTLKVCSTPLRVSLVPTCPDQYLVAASDNGCFAWDITLSKRDGKRQIEMEFVFPIYEDEDADGNFHMVDSLAFCNQDLVASKNLMQGSIYLWSWSRTLKARRKQSKKVNAVILWEMEWSKTDVPYISLFTCPEENRILCGDEKGDVWMYELPEFTKEEKTSGTKFSPTQILQWPAVRVQGNIIEGSLINSVTTDPGFRYLIAITDKNIIAIWKRT</sequence>
<keyword evidence="7" id="KW-0158">Chromosome</keyword>
<dbReference type="PROSITE" id="PS50082">
    <property type="entry name" value="WD_REPEATS_2"/>
    <property type="match status" value="1"/>
</dbReference>
<evidence type="ECO:0000256" key="16">
    <source>
        <dbReference type="ARBA" id="ARBA00023212"/>
    </source>
</evidence>
<reference evidence="24" key="5">
    <citation type="submission" date="2025-09" db="UniProtKB">
        <authorList>
            <consortium name="Ensembl"/>
        </authorList>
    </citation>
    <scope>IDENTIFICATION</scope>
</reference>
<evidence type="ECO:0000259" key="22">
    <source>
        <dbReference type="Pfam" id="PF23211"/>
    </source>
</evidence>
<keyword evidence="13" id="KW-0995">Kinetochore</keyword>
<evidence type="ECO:0000256" key="1">
    <source>
        <dbReference type="ARBA" id="ARBA00004123"/>
    </source>
</evidence>
<dbReference type="InterPro" id="IPR032675">
    <property type="entry name" value="LRR_dom_sf"/>
</dbReference>
<dbReference type="SUPFAM" id="SSF52058">
    <property type="entry name" value="L domain-like"/>
    <property type="match status" value="1"/>
</dbReference>
<evidence type="ECO:0000256" key="17">
    <source>
        <dbReference type="ARBA" id="ARBA00023242"/>
    </source>
</evidence>
<comment type="subcellular location">
    <subcellularLocation>
        <location evidence="4">Chromosome</location>
        <location evidence="4">Centromere</location>
        <location evidence="4">Kinetochore</location>
    </subcellularLocation>
    <subcellularLocation>
        <location evidence="3">Chromosome</location>
        <location evidence="3">Telomere</location>
    </subcellularLocation>
    <subcellularLocation>
        <location evidence="2">Cytoplasm</location>
        <location evidence="2">Cytoskeleton</location>
        <location evidence="2">Microtubule organizing center</location>
        <location evidence="2">Centrosome</location>
    </subcellularLocation>
    <subcellularLocation>
        <location evidence="1">Nucleus</location>
    </subcellularLocation>
</comment>
<evidence type="ECO:0000256" key="7">
    <source>
        <dbReference type="ARBA" id="ARBA00022454"/>
    </source>
</evidence>
<organism evidence="24 25">
    <name type="scientific">Callorhinchus milii</name>
    <name type="common">Ghost shark</name>
    <dbReference type="NCBI Taxonomy" id="7868"/>
    <lineage>
        <taxon>Eukaryota</taxon>
        <taxon>Metazoa</taxon>
        <taxon>Chordata</taxon>
        <taxon>Craniata</taxon>
        <taxon>Vertebrata</taxon>
        <taxon>Chondrichthyes</taxon>
        <taxon>Holocephali</taxon>
        <taxon>Chimaeriformes</taxon>
        <taxon>Callorhinchidae</taxon>
        <taxon>Callorhinchus</taxon>
    </lineage>
</organism>
<evidence type="ECO:0000256" key="14">
    <source>
        <dbReference type="ARBA" id="ARBA00022853"/>
    </source>
</evidence>
<dbReference type="Gene3D" id="2.130.10.10">
    <property type="entry name" value="YVTN repeat-like/Quinoprotein amine dehydrogenase"/>
    <property type="match status" value="1"/>
</dbReference>
<dbReference type="GeneTree" id="ENSGT00940000154248"/>
<dbReference type="GO" id="GO:0006260">
    <property type="term" value="P:DNA replication"/>
    <property type="evidence" value="ECO:0007669"/>
    <property type="project" value="UniProtKB-KW"/>
</dbReference>
<evidence type="ECO:0000256" key="12">
    <source>
        <dbReference type="ARBA" id="ARBA00022737"/>
    </source>
</evidence>
<dbReference type="SMART" id="SM00320">
    <property type="entry name" value="WD40"/>
    <property type="match status" value="4"/>
</dbReference>
<keyword evidence="12" id="KW-0677">Repeat</keyword>
<evidence type="ECO:0000256" key="19">
    <source>
        <dbReference type="ARBA" id="ARBA00033046"/>
    </source>
</evidence>
<dbReference type="InterPro" id="IPR052489">
    <property type="entry name" value="LRWD1"/>
</dbReference>
<evidence type="ECO:0000256" key="3">
    <source>
        <dbReference type="ARBA" id="ARBA00004574"/>
    </source>
</evidence>
<evidence type="ECO:0000313" key="25">
    <source>
        <dbReference type="Proteomes" id="UP000314986"/>
    </source>
</evidence>
<dbReference type="InterPro" id="IPR036322">
    <property type="entry name" value="WD40_repeat_dom_sf"/>
</dbReference>
<feature type="domain" description="Leucine-rich repeat and WD repeat-containing protein 1 WD" evidence="23">
    <location>
        <begin position="303"/>
        <end position="687"/>
    </location>
</feature>
<reference evidence="25" key="1">
    <citation type="journal article" date="2006" name="Science">
        <title>Ancient noncoding elements conserved in the human genome.</title>
        <authorList>
            <person name="Venkatesh B."/>
            <person name="Kirkness E.F."/>
            <person name="Loh Y.H."/>
            <person name="Halpern A.L."/>
            <person name="Lee A.P."/>
            <person name="Johnson J."/>
            <person name="Dandona N."/>
            <person name="Viswanathan L.D."/>
            <person name="Tay A."/>
            <person name="Venter J.C."/>
            <person name="Strausberg R.L."/>
            <person name="Brenner S."/>
        </authorList>
    </citation>
    <scope>NUCLEOTIDE SEQUENCE [LARGE SCALE GENOMIC DNA]</scope>
</reference>
<feature type="region of interest" description="Disordered" evidence="21">
    <location>
        <begin position="231"/>
        <end position="300"/>
    </location>
</feature>
<reference evidence="25" key="3">
    <citation type="journal article" date="2014" name="Nature">
        <title>Elephant shark genome provides unique insights into gnathostome evolution.</title>
        <authorList>
            <consortium name="International Elephant Shark Genome Sequencing Consortium"/>
            <person name="Venkatesh B."/>
            <person name="Lee A.P."/>
            <person name="Ravi V."/>
            <person name="Maurya A.K."/>
            <person name="Lian M.M."/>
            <person name="Swann J.B."/>
            <person name="Ohta Y."/>
            <person name="Flajnik M.F."/>
            <person name="Sutoh Y."/>
            <person name="Kasahara M."/>
            <person name="Hoon S."/>
            <person name="Gangu V."/>
            <person name="Roy S.W."/>
            <person name="Irimia M."/>
            <person name="Korzh V."/>
            <person name="Kondrychyn I."/>
            <person name="Lim Z.W."/>
            <person name="Tay B.H."/>
            <person name="Tohari S."/>
            <person name="Kong K.W."/>
            <person name="Ho S."/>
            <person name="Lorente-Galdos B."/>
            <person name="Quilez J."/>
            <person name="Marques-Bonet T."/>
            <person name="Raney B.J."/>
            <person name="Ingham P.W."/>
            <person name="Tay A."/>
            <person name="Hillier L.W."/>
            <person name="Minx P."/>
            <person name="Boehm T."/>
            <person name="Wilson R.K."/>
            <person name="Brenner S."/>
            <person name="Warren W.C."/>
        </authorList>
    </citation>
    <scope>NUCLEOTIDE SEQUENCE [LARGE SCALE GENOMIC DNA]</scope>
</reference>